<accession>A0A7X8TKF2</accession>
<evidence type="ECO:0000313" key="1">
    <source>
        <dbReference type="EMBL" id="NLS09977.1"/>
    </source>
</evidence>
<organism evidence="1 2">
    <name type="scientific">Nesterenkonia sedimenti</name>
    <dbReference type="NCBI Taxonomy" id="1463632"/>
    <lineage>
        <taxon>Bacteria</taxon>
        <taxon>Bacillati</taxon>
        <taxon>Actinomycetota</taxon>
        <taxon>Actinomycetes</taxon>
        <taxon>Micrococcales</taxon>
        <taxon>Micrococcaceae</taxon>
        <taxon>Nesterenkonia</taxon>
    </lineage>
</organism>
<keyword evidence="2" id="KW-1185">Reference proteome</keyword>
<proteinExistence type="predicted"/>
<dbReference type="Pfam" id="PF19674">
    <property type="entry name" value="DUF6177"/>
    <property type="match status" value="1"/>
</dbReference>
<name>A0A7X8TKF2_9MICC</name>
<gene>
    <name evidence="1" type="ORF">HGQ17_08195</name>
</gene>
<dbReference type="AlphaFoldDB" id="A0A7X8TKF2"/>
<reference evidence="1 2" key="1">
    <citation type="submission" date="2020-04" db="EMBL/GenBank/DDBJ databases">
        <title>Nesterenkonia sp. nov., isolated from marine sediment.</title>
        <authorList>
            <person name="Zhang G."/>
        </authorList>
    </citation>
    <scope>NUCLEOTIDE SEQUENCE [LARGE SCALE GENOMIC DNA]</scope>
    <source>
        <strain evidence="1 2">MY13</strain>
    </source>
</reference>
<dbReference type="InterPro" id="IPR046175">
    <property type="entry name" value="DUF6177"/>
</dbReference>
<dbReference type="EMBL" id="JABAHY010000006">
    <property type="protein sequence ID" value="NLS09977.1"/>
    <property type="molecule type" value="Genomic_DNA"/>
</dbReference>
<sequence length="233" mass="25650">MTEGPATEGALLFDTMIHQRADDRTLVGRVAEKLLEGLGVPPPNLWDIYEPLTRDWDLNQITEFTKRALEVSTPVLFATGDQAIGEISITRTPHGMVEQTRGAVSTGQYPEDLAGVGDQAAKLLRDLAGSFQPNVGFVSMAEIDPGLRYSPGSKRPELPLAVLIGPRAVKLLEIDFKSLSEKFEIEMLGRRRVASLLVKFNAAPDERWHQAAELTVELGFEDLMKVMGLVKEP</sequence>
<protein>
    <submittedName>
        <fullName evidence="1">Uncharacterized protein</fullName>
    </submittedName>
</protein>
<dbReference type="Proteomes" id="UP000523139">
    <property type="component" value="Unassembled WGS sequence"/>
</dbReference>
<comment type="caution">
    <text evidence="1">The sequence shown here is derived from an EMBL/GenBank/DDBJ whole genome shotgun (WGS) entry which is preliminary data.</text>
</comment>
<evidence type="ECO:0000313" key="2">
    <source>
        <dbReference type="Proteomes" id="UP000523139"/>
    </source>
</evidence>